<gene>
    <name evidence="6" type="ORF">g.20438</name>
</gene>
<name>A0A1B6JW10_9HEMI</name>
<feature type="compositionally biased region" description="Basic and acidic residues" evidence="4">
    <location>
        <begin position="713"/>
        <end position="734"/>
    </location>
</feature>
<feature type="region of interest" description="Disordered" evidence="4">
    <location>
        <begin position="635"/>
        <end position="734"/>
    </location>
</feature>
<comment type="similarity">
    <text evidence="1">Belongs to the FAM193 family.</text>
</comment>
<feature type="domain" description="FAM193 C-terminal" evidence="5">
    <location>
        <begin position="1134"/>
        <end position="1190"/>
    </location>
</feature>
<dbReference type="InterPro" id="IPR031802">
    <property type="entry name" value="FAM193_C"/>
</dbReference>
<feature type="compositionally biased region" description="Low complexity" evidence="4">
    <location>
        <begin position="841"/>
        <end position="858"/>
    </location>
</feature>
<feature type="compositionally biased region" description="Pro residues" evidence="4">
    <location>
        <begin position="903"/>
        <end position="912"/>
    </location>
</feature>
<evidence type="ECO:0000256" key="2">
    <source>
        <dbReference type="ARBA" id="ARBA00022553"/>
    </source>
</evidence>
<evidence type="ECO:0000313" key="6">
    <source>
        <dbReference type="EMBL" id="JAT03385.1"/>
    </source>
</evidence>
<keyword evidence="3" id="KW-0175">Coiled coil</keyword>
<dbReference type="EMBL" id="GECU01004322">
    <property type="protein sequence ID" value="JAT03385.1"/>
    <property type="molecule type" value="Transcribed_RNA"/>
</dbReference>
<feature type="region of interest" description="Disordered" evidence="4">
    <location>
        <begin position="1"/>
        <end position="66"/>
    </location>
</feature>
<feature type="region of interest" description="Disordered" evidence="4">
    <location>
        <begin position="484"/>
        <end position="598"/>
    </location>
</feature>
<feature type="compositionally biased region" description="Basic and acidic residues" evidence="4">
    <location>
        <begin position="675"/>
        <end position="684"/>
    </location>
</feature>
<feature type="compositionally biased region" description="Low complexity" evidence="4">
    <location>
        <begin position="652"/>
        <end position="662"/>
    </location>
</feature>
<feature type="compositionally biased region" description="Basic and acidic residues" evidence="4">
    <location>
        <begin position="382"/>
        <end position="396"/>
    </location>
</feature>
<dbReference type="PANTHER" id="PTHR15109:SF3">
    <property type="entry name" value="PROTEIN FAM193B"/>
    <property type="match status" value="1"/>
</dbReference>
<feature type="compositionally biased region" description="Basic and acidic residues" evidence="4">
    <location>
        <begin position="562"/>
        <end position="578"/>
    </location>
</feature>
<proteinExistence type="inferred from homology"/>
<evidence type="ECO:0000259" key="5">
    <source>
        <dbReference type="Pfam" id="PF15914"/>
    </source>
</evidence>
<feature type="compositionally biased region" description="Polar residues" evidence="4">
    <location>
        <begin position="958"/>
        <end position="970"/>
    </location>
</feature>
<evidence type="ECO:0000256" key="4">
    <source>
        <dbReference type="SAM" id="MobiDB-lite"/>
    </source>
</evidence>
<feature type="compositionally biased region" description="Polar residues" evidence="4">
    <location>
        <begin position="933"/>
        <end position="942"/>
    </location>
</feature>
<accession>A0A1B6JW10</accession>
<feature type="region of interest" description="Disordered" evidence="4">
    <location>
        <begin position="372"/>
        <end position="400"/>
    </location>
</feature>
<organism evidence="6">
    <name type="scientific">Homalodisca liturata</name>
    <dbReference type="NCBI Taxonomy" id="320908"/>
    <lineage>
        <taxon>Eukaryota</taxon>
        <taxon>Metazoa</taxon>
        <taxon>Ecdysozoa</taxon>
        <taxon>Arthropoda</taxon>
        <taxon>Hexapoda</taxon>
        <taxon>Insecta</taxon>
        <taxon>Pterygota</taxon>
        <taxon>Neoptera</taxon>
        <taxon>Paraneoptera</taxon>
        <taxon>Hemiptera</taxon>
        <taxon>Auchenorrhyncha</taxon>
        <taxon>Membracoidea</taxon>
        <taxon>Cicadellidae</taxon>
        <taxon>Cicadellinae</taxon>
        <taxon>Proconiini</taxon>
        <taxon>Homalodisca</taxon>
    </lineage>
</organism>
<evidence type="ECO:0000256" key="3">
    <source>
        <dbReference type="ARBA" id="ARBA00023054"/>
    </source>
</evidence>
<feature type="region of interest" description="Disordered" evidence="4">
    <location>
        <begin position="815"/>
        <end position="912"/>
    </location>
</feature>
<feature type="compositionally biased region" description="Polar residues" evidence="4">
    <location>
        <begin position="1094"/>
        <end position="1107"/>
    </location>
</feature>
<dbReference type="GO" id="GO:0005737">
    <property type="term" value="C:cytoplasm"/>
    <property type="evidence" value="ECO:0007669"/>
    <property type="project" value="TreeGrafter"/>
</dbReference>
<feature type="compositionally biased region" description="Low complexity" evidence="4">
    <location>
        <begin position="823"/>
        <end position="833"/>
    </location>
</feature>
<feature type="compositionally biased region" description="Pro residues" evidence="4">
    <location>
        <begin position="975"/>
        <end position="984"/>
    </location>
</feature>
<protein>
    <recommendedName>
        <fullName evidence="5">FAM193 C-terminal domain-containing protein</fullName>
    </recommendedName>
</protein>
<reference evidence="6" key="1">
    <citation type="submission" date="2015-11" db="EMBL/GenBank/DDBJ databases">
        <title>De novo transcriptome assembly of four potential Pierce s Disease insect vectors from Arizona vineyards.</title>
        <authorList>
            <person name="Tassone E.E."/>
        </authorList>
    </citation>
    <scope>NUCLEOTIDE SEQUENCE</scope>
</reference>
<keyword evidence="2" id="KW-0597">Phosphoprotein</keyword>
<feature type="region of interest" description="Disordered" evidence="4">
    <location>
        <begin position="933"/>
        <end position="1043"/>
    </location>
</feature>
<dbReference type="PANTHER" id="PTHR15109">
    <property type="entry name" value="AGAP004327-PA"/>
    <property type="match status" value="1"/>
</dbReference>
<feature type="compositionally biased region" description="Pro residues" evidence="4">
    <location>
        <begin position="495"/>
        <end position="521"/>
    </location>
</feature>
<dbReference type="InterPro" id="IPR029717">
    <property type="entry name" value="FAM193"/>
</dbReference>
<evidence type="ECO:0000256" key="1">
    <source>
        <dbReference type="ARBA" id="ARBA00009689"/>
    </source>
</evidence>
<sequence length="1194" mass="131994">MSFSDSDPGNKEKTIDGSDMGDVIGKETDEAETEEMSSEFLEIVSEREDADGAASSDEQRAPSSDIQIFSCEEVSEGEEEAMAKDQPCSCDACKDRRGVTENTVEEMRRLQAHWMDLRQYIRMVYRMAMEVKSPADGYEHYIKEHVQKLCMCDPHQLFQRLESQVQEFVIETKVRQLELLKREKDSPVLPYLFISGLLESYKKLMAAANELAPLLEQLQTEHLNKFNLTWKVLNQHLYQSCVYTDPFVQNKVPECIAKLSNSSPDPGDKYKKLVREFLSFDDEITLVGSLWREAETRIHQYNQEQATLKAKQRMMKEDWELFKAQRKLIHQKMLSKANSDLSGEATCHRSCPCDECAMSHLLSCGGLVTPPHSPSLPPTSDHNGRGRVEGEGREQSETTTECECHVCTAPPITSPVVDLETAGSMNLNLHGGGFHLYPHIHGTGGVVGDNVANVYPHLYNIHSSLLSNNKHLDSIDHKQPVQVGEAKAVPTLRPTTPPIPPPKRSEPPPPITITPVPPPAQPAKNELKGSATTKPHRHTTTQTPAPRLHQTLPDVVPPTCHNHGERKPACHGHDHDDETSPEDSCSDRSSSTQRGDSRHCDCCYCEVFGHGVPSVAPVSRNYTEMRERLRLLLTKKKAKCKSSPTAPPPTTTPTAAPAVPVTGNAAGCPVNGEVETPKDPRDLEDLLDFIEGNPSQKCKDEKKAAKKARQKQKKQEEIDRKRREEEEAERRRIEEEEAARALLKQQRKEAKKAKKKKKALAALAVKTEDQGPQMVTIKRVMEPNCAEPTVTITLRGATPNEDKVLYTLLNGQVCQVPKDSKSNSKAKQQSQPSGVKTKNIQSGSSVVNQSNSSQGHSGKVNSKVKKETNNQKTVVTNSHTKKKEEPSSSLKTVSTPVFTPSHNPVPPPPPHVVPKLTSPTAIQINNAINRLSSRQTQSSNFNLDGLKLPPGITITKVDPSQVSAQRKSTSQPSKPVAPPPPPQQMPATSNVIVVDTGKLKDLSSVPNKEFTDDSNGKKKKKKKNGNGTNVNNNSIPINEPPKNNMVRLTMNGGPPKRVVSAAQPPNGKVMMPPQAAIIKVNGSMVTIRSPALQQALSAKQQPDTSADQSKKKKKKKKGVNGQGQQDDSWNIDEDSVFAPKDIDLENGEMDDDERELEAFKRFCLQSVPPKRKEKVHLNIKDIVLKKKASAISCS</sequence>
<dbReference type="GO" id="GO:0005634">
    <property type="term" value="C:nucleus"/>
    <property type="evidence" value="ECO:0007669"/>
    <property type="project" value="TreeGrafter"/>
</dbReference>
<feature type="compositionally biased region" description="Low complexity" evidence="4">
    <location>
        <begin position="1025"/>
        <end position="1043"/>
    </location>
</feature>
<dbReference type="AlphaFoldDB" id="A0A1B6JW10"/>
<feature type="region of interest" description="Disordered" evidence="4">
    <location>
        <begin position="1094"/>
        <end position="1146"/>
    </location>
</feature>
<dbReference type="Pfam" id="PF15914">
    <property type="entry name" value="FAM193_C"/>
    <property type="match status" value="1"/>
</dbReference>